<dbReference type="InterPro" id="IPR010445">
    <property type="entry name" value="LapA_dom"/>
</dbReference>
<keyword evidence="8" id="KW-1185">Reference proteome</keyword>
<dbReference type="AlphaFoldDB" id="A0A5P9CM07"/>
<keyword evidence="4 5" id="KW-0472">Membrane</keyword>
<evidence type="ECO:0000256" key="2">
    <source>
        <dbReference type="ARBA" id="ARBA00022692"/>
    </source>
</evidence>
<comment type="function">
    <text evidence="5">Involved in the assembly of lipopolysaccharide (LPS).</text>
</comment>
<gene>
    <name evidence="7" type="primary">yciS</name>
    <name evidence="5" type="synonym">lapA</name>
    <name evidence="7" type="ORF">FIV01_10085</name>
</gene>
<sequence>MKIVKIIIMLALFLIALALGSQNQEVVNFNYLIAQGNFHLSTLLGVIFVSGFVLAWAMFGGIHLRSQLQIRKLKKQVKKLSPTDDNQPEQVKAK</sequence>
<accession>A0A5P9CM07</accession>
<protein>
    <recommendedName>
        <fullName evidence="5">Probable lipopolysaccharide assembly protein A</fullName>
    </recommendedName>
</protein>
<evidence type="ECO:0000313" key="8">
    <source>
        <dbReference type="Proteomes" id="UP000326936"/>
    </source>
</evidence>
<dbReference type="EMBL" id="CP045350">
    <property type="protein sequence ID" value="QFT26777.1"/>
    <property type="molecule type" value="Genomic_DNA"/>
</dbReference>
<dbReference type="HAMAP" id="MF_01948">
    <property type="entry name" value="LPS_assembly_LapA"/>
    <property type="match status" value="1"/>
</dbReference>
<dbReference type="Pfam" id="PF06305">
    <property type="entry name" value="LapA_dom"/>
    <property type="match status" value="1"/>
</dbReference>
<dbReference type="GO" id="GO:0005886">
    <property type="term" value="C:plasma membrane"/>
    <property type="evidence" value="ECO:0007669"/>
    <property type="project" value="UniProtKB-SubCell"/>
</dbReference>
<feature type="domain" description="Lipopolysaccharide assembly protein A" evidence="6">
    <location>
        <begin position="22"/>
        <end position="81"/>
    </location>
</feature>
<feature type="transmembrane region" description="Helical" evidence="5">
    <location>
        <begin position="44"/>
        <end position="64"/>
    </location>
</feature>
<dbReference type="Proteomes" id="UP000326936">
    <property type="component" value="Chromosome"/>
</dbReference>
<evidence type="ECO:0000256" key="3">
    <source>
        <dbReference type="ARBA" id="ARBA00022989"/>
    </source>
</evidence>
<evidence type="ECO:0000256" key="1">
    <source>
        <dbReference type="ARBA" id="ARBA00022475"/>
    </source>
</evidence>
<organism evidence="7 8">
    <name type="scientific">Vibrio aquimaris</name>
    <dbReference type="NCBI Taxonomy" id="2587862"/>
    <lineage>
        <taxon>Bacteria</taxon>
        <taxon>Pseudomonadati</taxon>
        <taxon>Pseudomonadota</taxon>
        <taxon>Gammaproteobacteria</taxon>
        <taxon>Vibrionales</taxon>
        <taxon>Vibrionaceae</taxon>
        <taxon>Vibrio</taxon>
    </lineage>
</organism>
<comment type="caution">
    <text evidence="5">Lacks conserved residue(s) required for the propagation of feature annotation.</text>
</comment>
<keyword evidence="2 5" id="KW-0812">Transmembrane</keyword>
<dbReference type="OrthoDB" id="7064015at2"/>
<evidence type="ECO:0000259" key="6">
    <source>
        <dbReference type="Pfam" id="PF06305"/>
    </source>
</evidence>
<evidence type="ECO:0000313" key="7">
    <source>
        <dbReference type="EMBL" id="QFT26777.1"/>
    </source>
</evidence>
<keyword evidence="1 5" id="KW-1003">Cell membrane</keyword>
<keyword evidence="5" id="KW-0997">Cell inner membrane</keyword>
<evidence type="ECO:0000256" key="4">
    <source>
        <dbReference type="ARBA" id="ARBA00023136"/>
    </source>
</evidence>
<evidence type="ECO:0000256" key="5">
    <source>
        <dbReference type="HAMAP-Rule" id="MF_01948"/>
    </source>
</evidence>
<keyword evidence="3 5" id="KW-1133">Transmembrane helix</keyword>
<reference evidence="7 8" key="1">
    <citation type="submission" date="2019-10" db="EMBL/GenBank/DDBJ databases">
        <title>Complete genome sequence of Vibrio sp. strain THAF100, isolated from non-filtered water from the water column of tank 6 of a marine aquarium containing stony-coral fragments. Water maintained at 26 degree C.</title>
        <authorList>
            <person name="Ruckert C."/>
            <person name="Franco A."/>
            <person name="Kalinowski J."/>
            <person name="Glaeser S."/>
        </authorList>
    </citation>
    <scope>NUCLEOTIDE SEQUENCE [LARGE SCALE GENOMIC DNA]</scope>
    <source>
        <strain evidence="7 8">THAF100</strain>
    </source>
</reference>
<proteinExistence type="inferred from homology"/>
<dbReference type="KEGG" id="vaq:FIV01_10085"/>
<dbReference type="RefSeq" id="WP_152430868.1">
    <property type="nucleotide sequence ID" value="NZ_CBCSDK010000001.1"/>
</dbReference>
<name>A0A5P9CM07_9VIBR</name>
<dbReference type="GO" id="GO:0008653">
    <property type="term" value="P:lipopolysaccharide metabolic process"/>
    <property type="evidence" value="ECO:0007669"/>
    <property type="project" value="InterPro"/>
</dbReference>
<dbReference type="InterPro" id="IPR032906">
    <property type="entry name" value="LapA"/>
</dbReference>
<comment type="similarity">
    <text evidence="5">Belongs to the LapA family.</text>
</comment>
<comment type="subcellular location">
    <subcellularLocation>
        <location evidence="5">Cell inner membrane</location>
        <topology evidence="5">Single-pass membrane protein</topology>
    </subcellularLocation>
</comment>